<protein>
    <recommendedName>
        <fullName evidence="1">DNA primase/polymerase bifunctional N-terminal domain-containing protein</fullName>
    </recommendedName>
</protein>
<dbReference type="AlphaFoldDB" id="A0A7W3Y069"/>
<evidence type="ECO:0000313" key="3">
    <source>
        <dbReference type="Proteomes" id="UP000538929"/>
    </source>
</evidence>
<comment type="caution">
    <text evidence="2">The sequence shown here is derived from an EMBL/GenBank/DDBJ whole genome shotgun (WGS) entry which is preliminary data.</text>
</comment>
<organism evidence="2 3">
    <name type="scientific">Streptomyces alkaliphilus</name>
    <dbReference type="NCBI Taxonomy" id="1472722"/>
    <lineage>
        <taxon>Bacteria</taxon>
        <taxon>Bacillati</taxon>
        <taxon>Actinomycetota</taxon>
        <taxon>Actinomycetes</taxon>
        <taxon>Kitasatosporales</taxon>
        <taxon>Streptomycetaceae</taxon>
        <taxon>Streptomyces</taxon>
    </lineage>
</organism>
<keyword evidence="3" id="KW-1185">Reference proteome</keyword>
<dbReference type="SMART" id="SM00943">
    <property type="entry name" value="Prim-Pol"/>
    <property type="match status" value="1"/>
</dbReference>
<reference evidence="3" key="1">
    <citation type="submission" date="2019-10" db="EMBL/GenBank/DDBJ databases">
        <title>Streptomyces sp. nov., a novel actinobacterium isolated from alkaline environment.</title>
        <authorList>
            <person name="Golinska P."/>
        </authorList>
    </citation>
    <scope>NUCLEOTIDE SEQUENCE [LARGE SCALE GENOMIC DNA]</scope>
    <source>
        <strain evidence="3">DSM 42118</strain>
    </source>
</reference>
<dbReference type="SUPFAM" id="SSF56747">
    <property type="entry name" value="Prim-pol domain"/>
    <property type="match status" value="1"/>
</dbReference>
<name>A0A7W3Y069_9ACTN</name>
<proteinExistence type="predicted"/>
<evidence type="ECO:0000259" key="1">
    <source>
        <dbReference type="SMART" id="SM00943"/>
    </source>
</evidence>
<dbReference type="Pfam" id="PF09250">
    <property type="entry name" value="Prim-Pol"/>
    <property type="match status" value="1"/>
</dbReference>
<dbReference type="InterPro" id="IPR015330">
    <property type="entry name" value="DNA_primase/pol_bifunc_N"/>
</dbReference>
<evidence type="ECO:0000313" key="2">
    <source>
        <dbReference type="EMBL" id="MBB0242996.1"/>
    </source>
</evidence>
<dbReference type="Proteomes" id="UP000538929">
    <property type="component" value="Unassembled WGS sequence"/>
</dbReference>
<accession>A0A7W3Y069</accession>
<gene>
    <name evidence="2" type="ORF">FNQ90_02450</name>
</gene>
<dbReference type="EMBL" id="VKHT01000034">
    <property type="protein sequence ID" value="MBB0242996.1"/>
    <property type="molecule type" value="Genomic_DNA"/>
</dbReference>
<sequence>MTEVAMITTPTAEEAAVYAPIKTCEMSTAQVSSTLLEGLEDPRGVLRNSLVLAEAGHPILPCYTIDGHGRCTCYGKDKKTGEDCCSGKHPIRDYAPHGLKDATTDRDTIVGWFKQRSGKINFAWRLDGLGVVDIDTNGGKTGLADAEAMQAAHGPLSPTLVIRTGRGGLQHVYELPAEVDTGGYTDELVTGSIDFKRGAGHYVMVPGSKTADVYRIESGDLLTRAPLDGWVHDLALKLGSKKSDKGDRPSAAKWPKDIADDDPWYRALLLDRTHPARGNTTMVRVVGGIAHRAVRDGWPFEMALGVAYNYEGASDDPQDRALIEDRLAHYWAEEVAKQRAGLDERFTEMTGYLAPREDGHGLATLVDNRFGKPEETPFGDFTVTATSVYTRDGNTVWTVDLTNAQGRTARDVELPHEVLASTATLRRFLLGHRCQLRFSADRDKRGSAGVRLQALMESQNPADYRVVSHLGWDDKAQAFVTFEGAITADGVDPDAQVRPSRELISRNLVDHRYGFRSEEETREVLREVLTHHDETVTSVIGAWGIAAVAKGQIMRVASQFPILAVEAPSEAGKSTGFSAEWYQLLGNRNKEAGIATSAALRDAMTAHRGAPVRIDDADTVRPLLENLRQATVEGEVVKMGEDKRSSVRSKLVAPVWISGEGIAAVHEEKAIRDRSLLVTMPSPKGRMSLKDPTRPQWDDIMELGAKYPDGLSVFAGTLVRLVLRHAPARIAEFTKMRNGSGRHADKMATLRVGARILADITGDESHVERVDAWVSEQVDTGAENALTLKVIPAAVRAVGTPEVPVRVNQAPHYGIESPIVYRPAPGGEQAALWVEIGRLAQWWSKHNNGKVSERTETEAAMREQAKALGMKGTKAGERGVDWAQFNVDKRTTGGKQTKIAYQRVPDRIAAKLLDGLGTEIVEGEPRDPRRLTASEIEAVNRA</sequence>
<feature type="domain" description="DNA primase/polymerase bifunctional N-terminal" evidence="1">
    <location>
        <begin position="50"/>
        <end position="231"/>
    </location>
</feature>